<dbReference type="Gene3D" id="3.40.1010.10">
    <property type="entry name" value="Cobalt-precorrin-4 Transmethylase, Domain 1"/>
    <property type="match status" value="1"/>
</dbReference>
<evidence type="ECO:0000313" key="14">
    <source>
        <dbReference type="EMBL" id="MBB5834812.1"/>
    </source>
</evidence>
<dbReference type="Gene3D" id="3.40.50.720">
    <property type="entry name" value="NAD(P)-binding Rossmann-like Domain"/>
    <property type="match status" value="1"/>
</dbReference>
<evidence type="ECO:0000256" key="7">
    <source>
        <dbReference type="ARBA" id="ARBA00023027"/>
    </source>
</evidence>
<dbReference type="EC" id="2.1.1.107" evidence="14"/>
<keyword evidence="6 14" id="KW-0560">Oxidoreductase</keyword>
<evidence type="ECO:0000256" key="5">
    <source>
        <dbReference type="ARBA" id="ARBA00022691"/>
    </source>
</evidence>
<dbReference type="InterPro" id="IPR006366">
    <property type="entry name" value="CobA/CysG_C"/>
</dbReference>
<evidence type="ECO:0000256" key="1">
    <source>
        <dbReference type="ARBA" id="ARBA00005010"/>
    </source>
</evidence>
<dbReference type="UniPathway" id="UPA00262">
    <property type="reaction ID" value="UER00222"/>
</dbReference>
<dbReference type="PANTHER" id="PTHR45790">
    <property type="entry name" value="SIROHEME SYNTHASE-RELATED"/>
    <property type="match status" value="1"/>
</dbReference>
<keyword evidence="3 14" id="KW-0489">Methyltransferase</keyword>
<dbReference type="NCBIfam" id="TIGR01470">
    <property type="entry name" value="cysG_Nterm"/>
    <property type="match status" value="1"/>
</dbReference>
<dbReference type="NCBIfam" id="NF004790">
    <property type="entry name" value="PRK06136.1"/>
    <property type="match status" value="1"/>
</dbReference>
<dbReference type="GO" id="GO:0043115">
    <property type="term" value="F:precorrin-2 dehydrogenase activity"/>
    <property type="evidence" value="ECO:0007669"/>
    <property type="project" value="UniProtKB-EC"/>
</dbReference>
<evidence type="ECO:0000256" key="6">
    <source>
        <dbReference type="ARBA" id="ARBA00023002"/>
    </source>
</evidence>
<keyword evidence="4 14" id="KW-0808">Transferase</keyword>
<comment type="caution">
    <text evidence="14">The sequence shown here is derived from an EMBL/GenBank/DDBJ whole genome shotgun (WGS) entry which is preliminary data.</text>
</comment>
<keyword evidence="5" id="KW-0949">S-adenosyl-L-methionine</keyword>
<dbReference type="FunFam" id="3.40.1010.10:FF:000003">
    <property type="entry name" value="Putative Uroporphyrinogen-III C-methyltransferase"/>
    <property type="match status" value="1"/>
</dbReference>
<evidence type="ECO:0000256" key="3">
    <source>
        <dbReference type="ARBA" id="ARBA00022603"/>
    </source>
</evidence>
<keyword evidence="15" id="KW-1185">Reference proteome</keyword>
<dbReference type="Pfam" id="PF00590">
    <property type="entry name" value="TP_methylase"/>
    <property type="match status" value="1"/>
</dbReference>
<accession>A0A7W9MT35</accession>
<dbReference type="SUPFAM" id="SSF53790">
    <property type="entry name" value="Tetrapyrrole methylase"/>
    <property type="match status" value="1"/>
</dbReference>
<dbReference type="PIRSF" id="PIRSF036426">
    <property type="entry name" value="Sirohaem_synth"/>
    <property type="match status" value="1"/>
</dbReference>
<gene>
    <name evidence="14" type="ORF">HDA39_001546</name>
</gene>
<evidence type="ECO:0000256" key="10">
    <source>
        <dbReference type="ARBA" id="ARBA00023268"/>
    </source>
</evidence>
<dbReference type="Proteomes" id="UP000549971">
    <property type="component" value="Unassembled WGS sequence"/>
</dbReference>
<dbReference type="RefSeq" id="WP_184794531.1">
    <property type="nucleotide sequence ID" value="NZ_JACHMY010000001.1"/>
</dbReference>
<dbReference type="FunFam" id="3.30.950.10:FF:000001">
    <property type="entry name" value="Siroheme synthase"/>
    <property type="match status" value="1"/>
</dbReference>
<proteinExistence type="predicted"/>
<evidence type="ECO:0000256" key="4">
    <source>
        <dbReference type="ARBA" id="ARBA00022679"/>
    </source>
</evidence>
<dbReference type="GO" id="GO:0004851">
    <property type="term" value="F:uroporphyrin-III C-methyltransferase activity"/>
    <property type="evidence" value="ECO:0007669"/>
    <property type="project" value="UniProtKB-EC"/>
</dbReference>
<keyword evidence="7" id="KW-0520">NAD</keyword>
<evidence type="ECO:0000313" key="15">
    <source>
        <dbReference type="Proteomes" id="UP000549971"/>
    </source>
</evidence>
<dbReference type="CDD" id="cd11642">
    <property type="entry name" value="SUMT"/>
    <property type="match status" value="1"/>
</dbReference>
<dbReference type="GO" id="GO:0051266">
    <property type="term" value="F:sirohydrochlorin ferrochelatase activity"/>
    <property type="evidence" value="ECO:0007669"/>
    <property type="project" value="UniProtKB-EC"/>
</dbReference>
<keyword evidence="10" id="KW-0511">Multifunctional enzyme</keyword>
<dbReference type="GO" id="GO:0032259">
    <property type="term" value="P:methylation"/>
    <property type="evidence" value="ECO:0007669"/>
    <property type="project" value="UniProtKB-KW"/>
</dbReference>
<keyword evidence="9" id="KW-0627">Porphyrin biosynthesis</keyword>
<evidence type="ECO:0000256" key="11">
    <source>
        <dbReference type="ARBA" id="ARBA00047561"/>
    </source>
</evidence>
<dbReference type="NCBIfam" id="TIGR01469">
    <property type="entry name" value="cobA_cysG_Cterm"/>
    <property type="match status" value="1"/>
</dbReference>
<dbReference type="EMBL" id="JACHMY010000001">
    <property type="protein sequence ID" value="MBB5834812.1"/>
    <property type="molecule type" value="Genomic_DNA"/>
</dbReference>
<dbReference type="PANTHER" id="PTHR45790:SF3">
    <property type="entry name" value="S-ADENOSYL-L-METHIONINE-DEPENDENT UROPORPHYRINOGEN III METHYLTRANSFERASE, CHLOROPLASTIC"/>
    <property type="match status" value="1"/>
</dbReference>
<comment type="catalytic activity">
    <reaction evidence="11">
        <text>precorrin-2 + NAD(+) = sirohydrochlorin + NADH + 2 H(+)</text>
        <dbReference type="Rhea" id="RHEA:15613"/>
        <dbReference type="ChEBI" id="CHEBI:15378"/>
        <dbReference type="ChEBI" id="CHEBI:57540"/>
        <dbReference type="ChEBI" id="CHEBI:57945"/>
        <dbReference type="ChEBI" id="CHEBI:58351"/>
        <dbReference type="ChEBI" id="CHEBI:58827"/>
        <dbReference type="EC" id="1.3.1.76"/>
    </reaction>
</comment>
<evidence type="ECO:0000256" key="2">
    <source>
        <dbReference type="ARBA" id="ARBA00022573"/>
    </source>
</evidence>
<dbReference type="InterPro" id="IPR000878">
    <property type="entry name" value="4pyrrol_Mease"/>
</dbReference>
<sequence>MTEPSPYLSGLVLTGRRVVVVGGGGVAQRRLPRLLETGAQIDVISPAITPTIEGLLTNPDLRWVERGYAAGDLEGAWYVVVATDDPEVNDQVSAEAEERRVFCVRSDDRSRATAWTPASGQHDHVTIGVLGAGDHRRSAAVRDAILEELRTGALGARDSLDKQPGVYLVGGGPGDPDLITVRGRRLLAEADVVVADRLAPQQLLDELHPEVELIDAAKLPRGRSAQQEEINRILVDRALAGKLVVRLKGGDPYVFGRGFEEAIACADAGVTWTVVPGITSSISVPAVAGIPVTHRGVTHEFTVVSGHIPPDHPDSLINWQALAQLSGTLVLLMAVENLPKITATLLAHGRPATTPAAVIADGTLPSQEMVTADLADIATTAQSAGIGAPAIVVIGNVVEVATQVRR</sequence>
<feature type="active site" description="Proton acceptor" evidence="12">
    <location>
        <position position="196"/>
    </location>
</feature>
<dbReference type="InterPro" id="IPR035996">
    <property type="entry name" value="4pyrrol_Methylase_sf"/>
</dbReference>
<organism evidence="14 15">
    <name type="scientific">Kribbella italica</name>
    <dbReference type="NCBI Taxonomy" id="1540520"/>
    <lineage>
        <taxon>Bacteria</taxon>
        <taxon>Bacillati</taxon>
        <taxon>Actinomycetota</taxon>
        <taxon>Actinomycetes</taxon>
        <taxon>Propionibacteriales</taxon>
        <taxon>Kribbellaceae</taxon>
        <taxon>Kribbella</taxon>
    </lineage>
</organism>
<comment type="pathway">
    <text evidence="1">Porphyrin-containing compound metabolism; siroheme biosynthesis; sirohydrochlorin from precorrin-2: step 1/1.</text>
</comment>
<keyword evidence="2" id="KW-0169">Cobalamin biosynthesis</keyword>
<dbReference type="GO" id="GO:0051287">
    <property type="term" value="F:NAD binding"/>
    <property type="evidence" value="ECO:0007669"/>
    <property type="project" value="InterPro"/>
</dbReference>
<dbReference type="Pfam" id="PF13241">
    <property type="entry name" value="NAD_binding_7"/>
    <property type="match status" value="1"/>
</dbReference>
<dbReference type="InterPro" id="IPR012409">
    <property type="entry name" value="Sirohaem_synth"/>
</dbReference>
<reference evidence="14 15" key="1">
    <citation type="submission" date="2020-08" db="EMBL/GenBank/DDBJ databases">
        <title>Sequencing the genomes of 1000 actinobacteria strains.</title>
        <authorList>
            <person name="Klenk H.-P."/>
        </authorList>
    </citation>
    <scope>NUCLEOTIDE SEQUENCE [LARGE SCALE GENOMIC DNA]</scope>
    <source>
        <strain evidence="14 15">DSM 28967</strain>
    </source>
</reference>
<evidence type="ECO:0000256" key="12">
    <source>
        <dbReference type="PIRSR" id="PIRSR036426-1"/>
    </source>
</evidence>
<evidence type="ECO:0000256" key="8">
    <source>
        <dbReference type="ARBA" id="ARBA00023239"/>
    </source>
</evidence>
<dbReference type="Gene3D" id="3.30.950.10">
    <property type="entry name" value="Methyltransferase, Cobalt-precorrin-4 Transmethylase, Domain 2"/>
    <property type="match status" value="1"/>
</dbReference>
<dbReference type="InterPro" id="IPR014777">
    <property type="entry name" value="4pyrrole_Mease_sub1"/>
</dbReference>
<dbReference type="InterPro" id="IPR050161">
    <property type="entry name" value="Siro_Cobalamin_biosynth"/>
</dbReference>
<evidence type="ECO:0000256" key="9">
    <source>
        <dbReference type="ARBA" id="ARBA00023244"/>
    </source>
</evidence>
<dbReference type="InterPro" id="IPR006367">
    <property type="entry name" value="Sirohaem_synthase_N"/>
</dbReference>
<dbReference type="InterPro" id="IPR036291">
    <property type="entry name" value="NAD(P)-bd_dom_sf"/>
</dbReference>
<evidence type="ECO:0000259" key="13">
    <source>
        <dbReference type="Pfam" id="PF00590"/>
    </source>
</evidence>
<keyword evidence="8 14" id="KW-0456">Lyase</keyword>
<dbReference type="EC" id="1.3.1.76" evidence="14"/>
<dbReference type="EC" id="4.99.1.4" evidence="14"/>
<dbReference type="SUPFAM" id="SSF51735">
    <property type="entry name" value="NAD(P)-binding Rossmann-fold domains"/>
    <property type="match status" value="1"/>
</dbReference>
<protein>
    <submittedName>
        <fullName evidence="14">Uroporphyrin-III C-methyltransferase/precorrin-2 dehydrogenase/sirohydrochlorin ferrochelatase</fullName>
        <ecNumber evidence="14">1.3.1.76</ecNumber>
        <ecNumber evidence="14">2.1.1.107</ecNumber>
        <ecNumber evidence="14">4.99.1.4</ecNumber>
    </submittedName>
</protein>
<name>A0A7W9MT35_9ACTN</name>
<feature type="domain" description="Tetrapyrrole methylase" evidence="13">
    <location>
        <begin position="166"/>
        <end position="377"/>
    </location>
</feature>
<dbReference type="InterPro" id="IPR014776">
    <property type="entry name" value="4pyrrole_Mease_sub2"/>
</dbReference>
<feature type="active site" description="Proton donor" evidence="12">
    <location>
        <position position="218"/>
    </location>
</feature>
<dbReference type="GO" id="GO:0019354">
    <property type="term" value="P:siroheme biosynthetic process"/>
    <property type="evidence" value="ECO:0007669"/>
    <property type="project" value="UniProtKB-UniPathway"/>
</dbReference>
<dbReference type="GO" id="GO:0009236">
    <property type="term" value="P:cobalamin biosynthetic process"/>
    <property type="evidence" value="ECO:0007669"/>
    <property type="project" value="UniProtKB-KW"/>
</dbReference>
<dbReference type="AlphaFoldDB" id="A0A7W9MT35"/>